<comment type="caution">
    <text evidence="3">The sequence shown here is derived from an EMBL/GenBank/DDBJ whole genome shotgun (WGS) entry which is preliminary data.</text>
</comment>
<dbReference type="PANTHER" id="PTHR23310:SF62">
    <property type="entry name" value="ACYL-COA BINDING PROTEIN 1, ISOFORM A"/>
    <property type="match status" value="1"/>
</dbReference>
<sequence>MELQQQFEAAVANSKTLSQKPENDILLQLYALYKQGTEGDVNVEAPANMFDFVAKAKYQAWEGLKGKTKAAAMQEYIDLVNKLKG</sequence>
<proteinExistence type="predicted"/>
<dbReference type="Proteomes" id="UP001549749">
    <property type="component" value="Unassembled WGS sequence"/>
</dbReference>
<dbReference type="PRINTS" id="PR00689">
    <property type="entry name" value="ACOABINDINGP"/>
</dbReference>
<dbReference type="RefSeq" id="WP_354659938.1">
    <property type="nucleotide sequence ID" value="NZ_JBEXAC010000001.1"/>
</dbReference>
<organism evidence="3 4">
    <name type="scientific">Chitinophaga defluvii</name>
    <dbReference type="NCBI Taxonomy" id="3163343"/>
    <lineage>
        <taxon>Bacteria</taxon>
        <taxon>Pseudomonadati</taxon>
        <taxon>Bacteroidota</taxon>
        <taxon>Chitinophagia</taxon>
        <taxon>Chitinophagales</taxon>
        <taxon>Chitinophagaceae</taxon>
        <taxon>Chitinophaga</taxon>
    </lineage>
</organism>
<keyword evidence="4" id="KW-1185">Reference proteome</keyword>
<accession>A0ABV2T3V5</accession>
<evidence type="ECO:0000256" key="1">
    <source>
        <dbReference type="ARBA" id="ARBA00023121"/>
    </source>
</evidence>
<gene>
    <name evidence="3" type="ORF">ABR189_07955</name>
</gene>
<dbReference type="SUPFAM" id="SSF47027">
    <property type="entry name" value="Acyl-CoA binding protein"/>
    <property type="match status" value="1"/>
</dbReference>
<feature type="domain" description="ACB" evidence="2">
    <location>
        <begin position="3"/>
        <end position="85"/>
    </location>
</feature>
<dbReference type="InterPro" id="IPR000582">
    <property type="entry name" value="Acyl-CoA-binding_protein"/>
</dbReference>
<dbReference type="InterPro" id="IPR014352">
    <property type="entry name" value="FERM/acyl-CoA-bd_prot_sf"/>
</dbReference>
<dbReference type="Gene3D" id="1.20.80.10">
    <property type="match status" value="1"/>
</dbReference>
<protein>
    <submittedName>
        <fullName evidence="3">Acyl-CoA-binding protein</fullName>
    </submittedName>
</protein>
<evidence type="ECO:0000313" key="3">
    <source>
        <dbReference type="EMBL" id="MET6997300.1"/>
    </source>
</evidence>
<dbReference type="InterPro" id="IPR035984">
    <property type="entry name" value="Acyl-CoA-binding_sf"/>
</dbReference>
<dbReference type="Pfam" id="PF00887">
    <property type="entry name" value="ACBP"/>
    <property type="match status" value="1"/>
</dbReference>
<evidence type="ECO:0000259" key="2">
    <source>
        <dbReference type="PROSITE" id="PS51228"/>
    </source>
</evidence>
<dbReference type="PROSITE" id="PS51228">
    <property type="entry name" value="ACB_2"/>
    <property type="match status" value="1"/>
</dbReference>
<dbReference type="EMBL" id="JBEXAC010000001">
    <property type="protein sequence ID" value="MET6997300.1"/>
    <property type="molecule type" value="Genomic_DNA"/>
</dbReference>
<reference evidence="3 4" key="1">
    <citation type="submission" date="2024-06" db="EMBL/GenBank/DDBJ databases">
        <title>Chitinophaga defluvii sp. nov., isolated from municipal sewage.</title>
        <authorList>
            <person name="Zhang L."/>
        </authorList>
    </citation>
    <scope>NUCLEOTIDE SEQUENCE [LARGE SCALE GENOMIC DNA]</scope>
    <source>
        <strain evidence="3 4">H8</strain>
    </source>
</reference>
<dbReference type="PANTHER" id="PTHR23310">
    <property type="entry name" value="ACYL-COA-BINDING PROTEIN, ACBP"/>
    <property type="match status" value="1"/>
</dbReference>
<keyword evidence="1" id="KW-0446">Lipid-binding</keyword>
<evidence type="ECO:0000313" key="4">
    <source>
        <dbReference type="Proteomes" id="UP001549749"/>
    </source>
</evidence>
<name>A0ABV2T3V5_9BACT</name>